<evidence type="ECO:0000313" key="14">
    <source>
        <dbReference type="Proteomes" id="UP001596495"/>
    </source>
</evidence>
<dbReference type="InterPro" id="IPR012902">
    <property type="entry name" value="N_methyl_site"/>
</dbReference>
<proteinExistence type="inferred from homology"/>
<dbReference type="InterPro" id="IPR045584">
    <property type="entry name" value="Pilin-like"/>
</dbReference>
<dbReference type="Proteomes" id="UP001596495">
    <property type="component" value="Unassembled WGS sequence"/>
</dbReference>
<dbReference type="InterPro" id="IPR022346">
    <property type="entry name" value="T2SS_GspH"/>
</dbReference>
<evidence type="ECO:0000256" key="10">
    <source>
        <dbReference type="ARBA" id="ARBA00030775"/>
    </source>
</evidence>
<sequence>MQPVSHPDASLNCKGFTLIEMMVVVSLLGILVAVGVPSFRAMILQNRVTAVTNELVAALQFARSESIRTGANVMVCSTNDQATCSGVWTNGWVVRNAGGPLRVWPPAREGVAIAVPGTVTYTPLGNVTAARCFQLTLDVYQRFVGVSAGGRVATSANACP</sequence>
<comment type="similarity">
    <text evidence="9">Belongs to the GSP H family.</text>
</comment>
<comment type="subcellular location">
    <subcellularLocation>
        <location evidence="1">Cell inner membrane</location>
        <topology evidence="1">Single-pass membrane protein</topology>
    </subcellularLocation>
</comment>
<dbReference type="RefSeq" id="WP_382253277.1">
    <property type="nucleotide sequence ID" value="NZ_JBHTBX010000001.1"/>
</dbReference>
<keyword evidence="4" id="KW-0488">Methylation</keyword>
<dbReference type="Pfam" id="PF12019">
    <property type="entry name" value="GspH"/>
    <property type="match status" value="1"/>
</dbReference>
<accession>A0ABW2R4Q6</accession>
<dbReference type="NCBIfam" id="TIGR02532">
    <property type="entry name" value="IV_pilin_GFxxxE"/>
    <property type="match status" value="1"/>
</dbReference>
<gene>
    <name evidence="13" type="ORF">ACFQNJ_01500</name>
</gene>
<name>A0ABW2R4Q6_9BURK</name>
<dbReference type="SUPFAM" id="SSF54523">
    <property type="entry name" value="Pili subunits"/>
    <property type="match status" value="1"/>
</dbReference>
<keyword evidence="5" id="KW-0997">Cell inner membrane</keyword>
<keyword evidence="6 11" id="KW-0812">Transmembrane</keyword>
<feature type="transmembrane region" description="Helical" evidence="11">
    <location>
        <begin position="15"/>
        <end position="36"/>
    </location>
</feature>
<keyword evidence="3" id="KW-1003">Cell membrane</keyword>
<evidence type="ECO:0000256" key="1">
    <source>
        <dbReference type="ARBA" id="ARBA00004377"/>
    </source>
</evidence>
<evidence type="ECO:0000256" key="7">
    <source>
        <dbReference type="ARBA" id="ARBA00022989"/>
    </source>
</evidence>
<evidence type="ECO:0000256" key="5">
    <source>
        <dbReference type="ARBA" id="ARBA00022519"/>
    </source>
</evidence>
<evidence type="ECO:0000256" key="6">
    <source>
        <dbReference type="ARBA" id="ARBA00022692"/>
    </source>
</evidence>
<evidence type="ECO:0000256" key="4">
    <source>
        <dbReference type="ARBA" id="ARBA00022481"/>
    </source>
</evidence>
<evidence type="ECO:0000256" key="8">
    <source>
        <dbReference type="ARBA" id="ARBA00023136"/>
    </source>
</evidence>
<evidence type="ECO:0000313" key="13">
    <source>
        <dbReference type="EMBL" id="MFC7433180.1"/>
    </source>
</evidence>
<organism evidence="13 14">
    <name type="scientific">Hydrogenophaga bisanensis</name>
    <dbReference type="NCBI Taxonomy" id="439611"/>
    <lineage>
        <taxon>Bacteria</taxon>
        <taxon>Pseudomonadati</taxon>
        <taxon>Pseudomonadota</taxon>
        <taxon>Betaproteobacteria</taxon>
        <taxon>Burkholderiales</taxon>
        <taxon>Comamonadaceae</taxon>
        <taxon>Hydrogenophaga</taxon>
    </lineage>
</organism>
<dbReference type="PROSITE" id="PS00409">
    <property type="entry name" value="PROKAR_NTER_METHYL"/>
    <property type="match status" value="1"/>
</dbReference>
<comment type="caution">
    <text evidence="13">The sequence shown here is derived from an EMBL/GenBank/DDBJ whole genome shotgun (WGS) entry which is preliminary data.</text>
</comment>
<dbReference type="Pfam" id="PF07963">
    <property type="entry name" value="N_methyl"/>
    <property type="match status" value="1"/>
</dbReference>
<protein>
    <recommendedName>
        <fullName evidence="2">Type II secretion system protein H</fullName>
    </recommendedName>
    <alternativeName>
        <fullName evidence="10">General secretion pathway protein H</fullName>
    </alternativeName>
</protein>
<keyword evidence="14" id="KW-1185">Reference proteome</keyword>
<reference evidence="14" key="1">
    <citation type="journal article" date="2019" name="Int. J. Syst. Evol. Microbiol.">
        <title>The Global Catalogue of Microorganisms (GCM) 10K type strain sequencing project: providing services to taxonomists for standard genome sequencing and annotation.</title>
        <authorList>
            <consortium name="The Broad Institute Genomics Platform"/>
            <consortium name="The Broad Institute Genome Sequencing Center for Infectious Disease"/>
            <person name="Wu L."/>
            <person name="Ma J."/>
        </authorList>
    </citation>
    <scope>NUCLEOTIDE SEQUENCE [LARGE SCALE GENOMIC DNA]</scope>
    <source>
        <strain evidence="14">CCUG 54518</strain>
    </source>
</reference>
<evidence type="ECO:0000256" key="3">
    <source>
        <dbReference type="ARBA" id="ARBA00022475"/>
    </source>
</evidence>
<keyword evidence="7 11" id="KW-1133">Transmembrane helix</keyword>
<feature type="domain" description="General secretion pathway GspH" evidence="12">
    <location>
        <begin position="52"/>
        <end position="150"/>
    </location>
</feature>
<dbReference type="EMBL" id="JBHTBX010000001">
    <property type="protein sequence ID" value="MFC7433180.1"/>
    <property type="molecule type" value="Genomic_DNA"/>
</dbReference>
<evidence type="ECO:0000259" key="12">
    <source>
        <dbReference type="Pfam" id="PF12019"/>
    </source>
</evidence>
<evidence type="ECO:0000256" key="2">
    <source>
        <dbReference type="ARBA" id="ARBA00021549"/>
    </source>
</evidence>
<evidence type="ECO:0000256" key="9">
    <source>
        <dbReference type="ARBA" id="ARBA00025772"/>
    </source>
</evidence>
<dbReference type="Gene3D" id="3.55.40.10">
    <property type="entry name" value="minor pseudopilin epsh domain"/>
    <property type="match status" value="1"/>
</dbReference>
<evidence type="ECO:0000256" key="11">
    <source>
        <dbReference type="SAM" id="Phobius"/>
    </source>
</evidence>
<keyword evidence="8 11" id="KW-0472">Membrane</keyword>